<proteinExistence type="predicted"/>
<comment type="caution">
    <text evidence="5">The sequence shown here is derived from an EMBL/GenBank/DDBJ whole genome shotgun (WGS) entry which is preliminary data.</text>
</comment>
<protein>
    <submittedName>
        <fullName evidence="5">MarR family winged helix-turn-helix transcriptional regulator</fullName>
    </submittedName>
</protein>
<evidence type="ECO:0000256" key="3">
    <source>
        <dbReference type="ARBA" id="ARBA00023163"/>
    </source>
</evidence>
<dbReference type="SUPFAM" id="SSF46785">
    <property type="entry name" value="Winged helix' DNA-binding domain"/>
    <property type="match status" value="1"/>
</dbReference>
<name>A0ABW5R772_9BACL</name>
<evidence type="ECO:0000256" key="2">
    <source>
        <dbReference type="ARBA" id="ARBA00023125"/>
    </source>
</evidence>
<evidence type="ECO:0000313" key="6">
    <source>
        <dbReference type="Proteomes" id="UP001597497"/>
    </source>
</evidence>
<dbReference type="Proteomes" id="UP001597497">
    <property type="component" value="Unassembled WGS sequence"/>
</dbReference>
<keyword evidence="2" id="KW-0238">DNA-binding</keyword>
<dbReference type="SMART" id="SM00347">
    <property type="entry name" value="HTH_MARR"/>
    <property type="match status" value="1"/>
</dbReference>
<keyword evidence="3" id="KW-0804">Transcription</keyword>
<dbReference type="PANTHER" id="PTHR42756">
    <property type="entry name" value="TRANSCRIPTIONAL REGULATOR, MARR"/>
    <property type="match status" value="1"/>
</dbReference>
<evidence type="ECO:0000259" key="4">
    <source>
        <dbReference type="PROSITE" id="PS50995"/>
    </source>
</evidence>
<evidence type="ECO:0000313" key="5">
    <source>
        <dbReference type="EMBL" id="MFD2670571.1"/>
    </source>
</evidence>
<keyword evidence="6" id="KW-1185">Reference proteome</keyword>
<dbReference type="InterPro" id="IPR036390">
    <property type="entry name" value="WH_DNA-bd_sf"/>
</dbReference>
<dbReference type="Gene3D" id="1.10.10.10">
    <property type="entry name" value="Winged helix-like DNA-binding domain superfamily/Winged helix DNA-binding domain"/>
    <property type="match status" value="1"/>
</dbReference>
<dbReference type="PANTHER" id="PTHR42756:SF1">
    <property type="entry name" value="TRANSCRIPTIONAL REPRESSOR OF EMRAB OPERON"/>
    <property type="match status" value="1"/>
</dbReference>
<dbReference type="InterPro" id="IPR036388">
    <property type="entry name" value="WH-like_DNA-bd_sf"/>
</dbReference>
<dbReference type="RefSeq" id="WP_379927976.1">
    <property type="nucleotide sequence ID" value="NZ_JBHUMM010000004.1"/>
</dbReference>
<accession>A0ABW5R772</accession>
<evidence type="ECO:0000256" key="1">
    <source>
        <dbReference type="ARBA" id="ARBA00023015"/>
    </source>
</evidence>
<dbReference type="PRINTS" id="PR00598">
    <property type="entry name" value="HTHMARR"/>
</dbReference>
<dbReference type="PROSITE" id="PS50995">
    <property type="entry name" value="HTH_MARR_2"/>
    <property type="match status" value="1"/>
</dbReference>
<keyword evidence="1" id="KW-0805">Transcription regulation</keyword>
<feature type="domain" description="HTH marR-type" evidence="4">
    <location>
        <begin position="1"/>
        <end position="139"/>
    </location>
</feature>
<dbReference type="Pfam" id="PF01047">
    <property type="entry name" value="MarR"/>
    <property type="match status" value="1"/>
</dbReference>
<reference evidence="6" key="1">
    <citation type="journal article" date="2019" name="Int. J. Syst. Evol. Microbiol.">
        <title>The Global Catalogue of Microorganisms (GCM) 10K type strain sequencing project: providing services to taxonomists for standard genome sequencing and annotation.</title>
        <authorList>
            <consortium name="The Broad Institute Genomics Platform"/>
            <consortium name="The Broad Institute Genome Sequencing Center for Infectious Disease"/>
            <person name="Wu L."/>
            <person name="Ma J."/>
        </authorList>
    </citation>
    <scope>NUCLEOTIDE SEQUENCE [LARGE SCALE GENOMIC DNA]</scope>
    <source>
        <strain evidence="6">KCTC 33676</strain>
    </source>
</reference>
<organism evidence="5 6">
    <name type="scientific">Marinicrinis sediminis</name>
    <dbReference type="NCBI Taxonomy" id="1652465"/>
    <lineage>
        <taxon>Bacteria</taxon>
        <taxon>Bacillati</taxon>
        <taxon>Bacillota</taxon>
        <taxon>Bacilli</taxon>
        <taxon>Bacillales</taxon>
        <taxon>Paenibacillaceae</taxon>
    </lineage>
</organism>
<gene>
    <name evidence="5" type="ORF">ACFSUC_02975</name>
</gene>
<dbReference type="InterPro" id="IPR000835">
    <property type="entry name" value="HTH_MarR-typ"/>
</dbReference>
<sequence>MVNIKELVDRYQSISYMVNRRINALMRDQLQEEVTLDQFSVIRYIDSQGASTSTELSEVLCVGKSSITALVTRLVDKGLLIRKEDEHDRRVILLALTEKGVEICRAIEERIAQLLSTYINHFEPEEVLNFINTYEKLAQLLDNERRSHSE</sequence>
<dbReference type="EMBL" id="JBHUMM010000004">
    <property type="protein sequence ID" value="MFD2670571.1"/>
    <property type="molecule type" value="Genomic_DNA"/>
</dbReference>